<dbReference type="EMBL" id="ANAH02000014">
    <property type="protein sequence ID" value="EPX60227.1"/>
    <property type="molecule type" value="Genomic_DNA"/>
</dbReference>
<evidence type="ECO:0000313" key="1">
    <source>
        <dbReference type="EMBL" id="EPX60227.1"/>
    </source>
</evidence>
<gene>
    <name evidence="1" type="ORF">D187_002313</name>
</gene>
<keyword evidence="2" id="KW-1185">Reference proteome</keyword>
<comment type="caution">
    <text evidence="1">The sequence shown here is derived from an EMBL/GenBank/DDBJ whole genome shotgun (WGS) entry which is preliminary data.</text>
</comment>
<dbReference type="AlphaFoldDB" id="S9PD58"/>
<dbReference type="Proteomes" id="UP000011682">
    <property type="component" value="Unassembled WGS sequence"/>
</dbReference>
<proteinExistence type="predicted"/>
<reference evidence="1" key="1">
    <citation type="submission" date="2013-05" db="EMBL/GenBank/DDBJ databases">
        <title>Genome assembly of Cystobacter fuscus DSM 2262.</title>
        <authorList>
            <person name="Sharma G."/>
            <person name="Khatri I."/>
            <person name="Kaur C."/>
            <person name="Mayilraj S."/>
            <person name="Subramanian S."/>
        </authorList>
    </citation>
    <scope>NUCLEOTIDE SEQUENCE [LARGE SCALE GENOMIC DNA]</scope>
    <source>
        <strain evidence="1">DSM 2262</strain>
    </source>
</reference>
<protein>
    <submittedName>
        <fullName evidence="1">Uncharacterized protein</fullName>
    </submittedName>
</protein>
<organism evidence="1 2">
    <name type="scientific">Cystobacter fuscus (strain ATCC 25194 / DSM 2262 / NBRC 100088 / M29)</name>
    <dbReference type="NCBI Taxonomy" id="1242864"/>
    <lineage>
        <taxon>Bacteria</taxon>
        <taxon>Pseudomonadati</taxon>
        <taxon>Myxococcota</taxon>
        <taxon>Myxococcia</taxon>
        <taxon>Myxococcales</taxon>
        <taxon>Cystobacterineae</taxon>
        <taxon>Archangiaceae</taxon>
        <taxon>Cystobacter</taxon>
    </lineage>
</organism>
<sequence>MLFREGHCPETWEVGTPKTTGSAFELQIVLTREPTIAVLIRKRYAAMKL</sequence>
<accession>S9PD58</accession>
<name>S9PD58_CYSF2</name>
<evidence type="ECO:0000313" key="2">
    <source>
        <dbReference type="Proteomes" id="UP000011682"/>
    </source>
</evidence>